<proteinExistence type="predicted"/>
<dbReference type="Proteomes" id="UP000887013">
    <property type="component" value="Unassembled WGS sequence"/>
</dbReference>
<organism evidence="1 2">
    <name type="scientific">Nephila pilipes</name>
    <name type="common">Giant wood spider</name>
    <name type="synonym">Nephila maculata</name>
    <dbReference type="NCBI Taxonomy" id="299642"/>
    <lineage>
        <taxon>Eukaryota</taxon>
        <taxon>Metazoa</taxon>
        <taxon>Ecdysozoa</taxon>
        <taxon>Arthropoda</taxon>
        <taxon>Chelicerata</taxon>
        <taxon>Arachnida</taxon>
        <taxon>Araneae</taxon>
        <taxon>Araneomorphae</taxon>
        <taxon>Entelegynae</taxon>
        <taxon>Araneoidea</taxon>
        <taxon>Nephilidae</taxon>
        <taxon>Nephila</taxon>
    </lineage>
</organism>
<name>A0A8X6TNZ9_NEPPI</name>
<sequence length="101" mass="11296">MATSYQKEDLESNPVIPSAENELEVNKNMGEINPIKKVLYSAFMRSLSTTDIVLFPNNLENIGATVVEFARRFRVATIDIYRLSEGVVIPGQRGTDFLTTV</sequence>
<reference evidence="1" key="1">
    <citation type="submission" date="2020-08" db="EMBL/GenBank/DDBJ databases">
        <title>Multicomponent nature underlies the extraordinary mechanical properties of spider dragline silk.</title>
        <authorList>
            <person name="Kono N."/>
            <person name="Nakamura H."/>
            <person name="Mori M."/>
            <person name="Yoshida Y."/>
            <person name="Ohtoshi R."/>
            <person name="Malay A.D."/>
            <person name="Moran D.A.P."/>
            <person name="Tomita M."/>
            <person name="Numata K."/>
            <person name="Arakawa K."/>
        </authorList>
    </citation>
    <scope>NUCLEOTIDE SEQUENCE</scope>
</reference>
<evidence type="ECO:0000313" key="2">
    <source>
        <dbReference type="Proteomes" id="UP000887013"/>
    </source>
</evidence>
<gene>
    <name evidence="1" type="ORF">NPIL_84351</name>
</gene>
<protein>
    <submittedName>
        <fullName evidence="1">Uncharacterized protein</fullName>
    </submittedName>
</protein>
<dbReference type="EMBL" id="BMAW01061473">
    <property type="protein sequence ID" value="GFT31300.1"/>
    <property type="molecule type" value="Genomic_DNA"/>
</dbReference>
<dbReference type="AlphaFoldDB" id="A0A8X6TNZ9"/>
<evidence type="ECO:0000313" key="1">
    <source>
        <dbReference type="EMBL" id="GFT31300.1"/>
    </source>
</evidence>
<comment type="caution">
    <text evidence="1">The sequence shown here is derived from an EMBL/GenBank/DDBJ whole genome shotgun (WGS) entry which is preliminary data.</text>
</comment>
<keyword evidence="2" id="KW-1185">Reference proteome</keyword>
<accession>A0A8X6TNZ9</accession>